<evidence type="ECO:0000313" key="2">
    <source>
        <dbReference type="EMBL" id="TNN40300.1"/>
    </source>
</evidence>
<organism evidence="2 3">
    <name type="scientific">Liparis tanakae</name>
    <name type="common">Tanaka's snailfish</name>
    <dbReference type="NCBI Taxonomy" id="230148"/>
    <lineage>
        <taxon>Eukaryota</taxon>
        <taxon>Metazoa</taxon>
        <taxon>Chordata</taxon>
        <taxon>Craniata</taxon>
        <taxon>Vertebrata</taxon>
        <taxon>Euteleostomi</taxon>
        <taxon>Actinopterygii</taxon>
        <taxon>Neopterygii</taxon>
        <taxon>Teleostei</taxon>
        <taxon>Neoteleostei</taxon>
        <taxon>Acanthomorphata</taxon>
        <taxon>Eupercaria</taxon>
        <taxon>Perciformes</taxon>
        <taxon>Cottioidei</taxon>
        <taxon>Cottales</taxon>
        <taxon>Liparidae</taxon>
        <taxon>Liparis</taxon>
    </lineage>
</organism>
<gene>
    <name evidence="2" type="ORF">EYF80_049547</name>
</gene>
<keyword evidence="3" id="KW-1185">Reference proteome</keyword>
<comment type="caution">
    <text evidence="2">The sequence shown here is derived from an EMBL/GenBank/DDBJ whole genome shotgun (WGS) entry which is preliminary data.</text>
</comment>
<dbReference type="Proteomes" id="UP000314294">
    <property type="component" value="Unassembled WGS sequence"/>
</dbReference>
<feature type="region of interest" description="Disordered" evidence="1">
    <location>
        <begin position="60"/>
        <end position="85"/>
    </location>
</feature>
<protein>
    <submittedName>
        <fullName evidence="2">Uncharacterized protein</fullName>
    </submittedName>
</protein>
<dbReference type="AlphaFoldDB" id="A0A4Z2FHB5"/>
<evidence type="ECO:0000256" key="1">
    <source>
        <dbReference type="SAM" id="MobiDB-lite"/>
    </source>
</evidence>
<proteinExistence type="predicted"/>
<feature type="compositionally biased region" description="Polar residues" evidence="1">
    <location>
        <begin position="74"/>
        <end position="85"/>
    </location>
</feature>
<name>A0A4Z2FHB5_9TELE</name>
<dbReference type="EMBL" id="SRLO01001202">
    <property type="protein sequence ID" value="TNN40300.1"/>
    <property type="molecule type" value="Genomic_DNA"/>
</dbReference>
<feature type="region of interest" description="Disordered" evidence="1">
    <location>
        <begin position="1"/>
        <end position="20"/>
    </location>
</feature>
<accession>A0A4Z2FHB5</accession>
<reference evidence="2 3" key="1">
    <citation type="submission" date="2019-03" db="EMBL/GenBank/DDBJ databases">
        <title>First draft genome of Liparis tanakae, snailfish: a comprehensive survey of snailfish specific genes.</title>
        <authorList>
            <person name="Kim W."/>
            <person name="Song I."/>
            <person name="Jeong J.-H."/>
            <person name="Kim D."/>
            <person name="Kim S."/>
            <person name="Ryu S."/>
            <person name="Song J.Y."/>
            <person name="Lee S.K."/>
        </authorList>
    </citation>
    <scope>NUCLEOTIDE SEQUENCE [LARGE SCALE GENOMIC DNA]</scope>
    <source>
        <tissue evidence="2">Muscle</tissue>
    </source>
</reference>
<evidence type="ECO:0000313" key="3">
    <source>
        <dbReference type="Proteomes" id="UP000314294"/>
    </source>
</evidence>
<sequence length="85" mass="9414">MKTVQVLCGSNSNPEALGPLETADTRLSFRNRRTSVGTGEPLWEPENLCGNWRTSVGTGEPLWEPENLCRNRRTSASGPTRRSRA</sequence>